<dbReference type="Proteomes" id="UP000238479">
    <property type="component" value="Chromosome 6"/>
</dbReference>
<reference evidence="1 2" key="1">
    <citation type="journal article" date="2018" name="Nat. Genet.">
        <title>The Rosa genome provides new insights in the design of modern roses.</title>
        <authorList>
            <person name="Bendahmane M."/>
        </authorList>
    </citation>
    <scope>NUCLEOTIDE SEQUENCE [LARGE SCALE GENOMIC DNA]</scope>
    <source>
        <strain evidence="2">cv. Old Blush</strain>
    </source>
</reference>
<evidence type="ECO:0000313" key="2">
    <source>
        <dbReference type="Proteomes" id="UP000238479"/>
    </source>
</evidence>
<gene>
    <name evidence="1" type="ORF">RchiOBHm_Chr6g0276031</name>
</gene>
<dbReference type="EMBL" id="PDCK01000044">
    <property type="protein sequence ID" value="PRQ24761.1"/>
    <property type="molecule type" value="Genomic_DNA"/>
</dbReference>
<evidence type="ECO:0000313" key="1">
    <source>
        <dbReference type="EMBL" id="PRQ24761.1"/>
    </source>
</evidence>
<comment type="caution">
    <text evidence="1">The sequence shown here is derived from an EMBL/GenBank/DDBJ whole genome shotgun (WGS) entry which is preliminary data.</text>
</comment>
<name>A0A2P6PS77_ROSCH</name>
<protein>
    <submittedName>
        <fullName evidence="1">Uncharacterized protein</fullName>
    </submittedName>
</protein>
<accession>A0A2P6PS77</accession>
<dbReference type="Gramene" id="PRQ24761">
    <property type="protein sequence ID" value="PRQ24761"/>
    <property type="gene ID" value="RchiOBHm_Chr6g0276031"/>
</dbReference>
<proteinExistence type="predicted"/>
<organism evidence="1 2">
    <name type="scientific">Rosa chinensis</name>
    <name type="common">China rose</name>
    <dbReference type="NCBI Taxonomy" id="74649"/>
    <lineage>
        <taxon>Eukaryota</taxon>
        <taxon>Viridiplantae</taxon>
        <taxon>Streptophyta</taxon>
        <taxon>Embryophyta</taxon>
        <taxon>Tracheophyta</taxon>
        <taxon>Spermatophyta</taxon>
        <taxon>Magnoliopsida</taxon>
        <taxon>eudicotyledons</taxon>
        <taxon>Gunneridae</taxon>
        <taxon>Pentapetalae</taxon>
        <taxon>rosids</taxon>
        <taxon>fabids</taxon>
        <taxon>Rosales</taxon>
        <taxon>Rosaceae</taxon>
        <taxon>Rosoideae</taxon>
        <taxon>Rosoideae incertae sedis</taxon>
        <taxon>Rosa</taxon>
    </lineage>
</organism>
<keyword evidence="2" id="KW-1185">Reference proteome</keyword>
<dbReference type="AlphaFoldDB" id="A0A2P6PS77"/>
<sequence>MGSLQWPHTPNPLSSPTVPQPPPIPSFIFFVHRNPPPHSLFLSSSSLKNWKEQLRGFHFTSSRLHHHKGFWPW</sequence>